<protein>
    <submittedName>
        <fullName evidence="1">Uncharacterized protein</fullName>
    </submittedName>
</protein>
<reference evidence="1 2" key="1">
    <citation type="submission" date="2017-06" db="EMBL/GenBank/DDBJ databases">
        <title>Genome sequencing of cyanobaciteial culture collection at National Institute for Environmental Studies (NIES).</title>
        <authorList>
            <person name="Hirose Y."/>
            <person name="Shimura Y."/>
            <person name="Fujisawa T."/>
            <person name="Nakamura Y."/>
            <person name="Kawachi M."/>
        </authorList>
    </citation>
    <scope>NUCLEOTIDE SEQUENCE [LARGE SCALE GENOMIC DNA]</scope>
    <source>
        <strain evidence="1 2">NIES-37</strain>
        <plasmid evidence="2">Plasmid2 dna</plasmid>
    </source>
</reference>
<dbReference type="AlphaFoldDB" id="A0A1Z4NBP1"/>
<dbReference type="KEGG" id="ttq:NIES37_71470"/>
<gene>
    <name evidence="1" type="ORF">NIES37_71470</name>
</gene>
<proteinExistence type="predicted"/>
<keyword evidence="2" id="KW-1185">Reference proteome</keyword>
<name>A0A1Z4NBP1_9CYAN</name>
<geneLocation type="plasmid" evidence="2">
    <name>Plasmid2 dna</name>
</geneLocation>
<evidence type="ECO:0000313" key="2">
    <source>
        <dbReference type="Proteomes" id="UP000218785"/>
    </source>
</evidence>
<dbReference type="EMBL" id="AP018250">
    <property type="protein sequence ID" value="BAZ03134.1"/>
    <property type="molecule type" value="Genomic_DNA"/>
</dbReference>
<sequence>MKSITDLIIGTCQANLSEFLLNDLLKNIVSKNRKFLDDFTVINPIK</sequence>
<organism evidence="1 2">
    <name type="scientific">Tolypothrix tenuis PCC 7101</name>
    <dbReference type="NCBI Taxonomy" id="231146"/>
    <lineage>
        <taxon>Bacteria</taxon>
        <taxon>Bacillati</taxon>
        <taxon>Cyanobacteriota</taxon>
        <taxon>Cyanophyceae</taxon>
        <taxon>Nostocales</taxon>
        <taxon>Tolypothrichaceae</taxon>
        <taxon>Tolypothrix</taxon>
    </lineage>
</organism>
<evidence type="ECO:0000313" key="1">
    <source>
        <dbReference type="EMBL" id="BAZ03134.1"/>
    </source>
</evidence>
<keyword evidence="1" id="KW-0614">Plasmid</keyword>
<dbReference type="Proteomes" id="UP000218785">
    <property type="component" value="Plasmid plasmid2"/>
</dbReference>
<accession>A0A1Z4NBP1</accession>